<keyword evidence="8" id="KW-0902">Two-component regulatory system</keyword>
<dbReference type="InterPro" id="IPR005467">
    <property type="entry name" value="His_kinase_dom"/>
</dbReference>
<evidence type="ECO:0000256" key="6">
    <source>
        <dbReference type="ARBA" id="ARBA00022777"/>
    </source>
</evidence>
<evidence type="ECO:0000256" key="8">
    <source>
        <dbReference type="ARBA" id="ARBA00023012"/>
    </source>
</evidence>
<dbReference type="CDD" id="cd00130">
    <property type="entry name" value="PAS"/>
    <property type="match status" value="1"/>
</dbReference>
<evidence type="ECO:0000256" key="4">
    <source>
        <dbReference type="ARBA" id="ARBA00022679"/>
    </source>
</evidence>
<dbReference type="RefSeq" id="WP_169679059.1">
    <property type="nucleotide sequence ID" value="NZ_JABBNU010000003.1"/>
</dbReference>
<dbReference type="InterPro" id="IPR004358">
    <property type="entry name" value="Sig_transdc_His_kin-like_C"/>
</dbReference>
<keyword evidence="4" id="KW-0808">Transferase</keyword>
<dbReference type="InterPro" id="IPR036097">
    <property type="entry name" value="HisK_dim/P_sf"/>
</dbReference>
<evidence type="ECO:0000256" key="3">
    <source>
        <dbReference type="ARBA" id="ARBA00022553"/>
    </source>
</evidence>
<accession>A0A848J118</accession>
<dbReference type="PRINTS" id="PR00344">
    <property type="entry name" value="BCTRLSENSOR"/>
</dbReference>
<dbReference type="SUPFAM" id="SSF47384">
    <property type="entry name" value="Homodimeric domain of signal transducing histidine kinase"/>
    <property type="match status" value="1"/>
</dbReference>
<reference evidence="11 12" key="1">
    <citation type="submission" date="2020-04" db="EMBL/GenBank/DDBJ databases">
        <title>Flammeovirgaceae bacterium KN852 isolated from deep sea.</title>
        <authorList>
            <person name="Zhang D.-C."/>
        </authorList>
    </citation>
    <scope>NUCLEOTIDE SEQUENCE [LARGE SCALE GENOMIC DNA]</scope>
    <source>
        <strain evidence="11 12">KN852</strain>
    </source>
</reference>
<dbReference type="InterPro" id="IPR035965">
    <property type="entry name" value="PAS-like_dom_sf"/>
</dbReference>
<dbReference type="InterPro" id="IPR036890">
    <property type="entry name" value="HATPase_C_sf"/>
</dbReference>
<evidence type="ECO:0000259" key="9">
    <source>
        <dbReference type="PROSITE" id="PS50109"/>
    </source>
</evidence>
<dbReference type="SMART" id="SM00388">
    <property type="entry name" value="HisKA"/>
    <property type="match status" value="1"/>
</dbReference>
<dbReference type="SUPFAM" id="SSF55785">
    <property type="entry name" value="PYP-like sensor domain (PAS domain)"/>
    <property type="match status" value="1"/>
</dbReference>
<comment type="caution">
    <text evidence="11">The sequence shown here is derived from an EMBL/GenBank/DDBJ whole genome shotgun (WGS) entry which is preliminary data.</text>
</comment>
<evidence type="ECO:0000256" key="2">
    <source>
        <dbReference type="ARBA" id="ARBA00012438"/>
    </source>
</evidence>
<dbReference type="GO" id="GO:0000155">
    <property type="term" value="F:phosphorelay sensor kinase activity"/>
    <property type="evidence" value="ECO:0007669"/>
    <property type="project" value="InterPro"/>
</dbReference>
<feature type="domain" description="Histidine kinase" evidence="9">
    <location>
        <begin position="245"/>
        <end position="457"/>
    </location>
</feature>
<dbReference type="Pfam" id="PF13188">
    <property type="entry name" value="PAS_8"/>
    <property type="match status" value="1"/>
</dbReference>
<protein>
    <recommendedName>
        <fullName evidence="2">histidine kinase</fullName>
        <ecNumber evidence="2">2.7.13.3</ecNumber>
    </recommendedName>
</protein>
<evidence type="ECO:0000256" key="5">
    <source>
        <dbReference type="ARBA" id="ARBA00022741"/>
    </source>
</evidence>
<dbReference type="GO" id="GO:0005524">
    <property type="term" value="F:ATP binding"/>
    <property type="evidence" value="ECO:0007669"/>
    <property type="project" value="UniProtKB-KW"/>
</dbReference>
<dbReference type="InterPro" id="IPR003594">
    <property type="entry name" value="HATPase_dom"/>
</dbReference>
<dbReference type="SUPFAM" id="SSF55874">
    <property type="entry name" value="ATPase domain of HSP90 chaperone/DNA topoisomerase II/histidine kinase"/>
    <property type="match status" value="1"/>
</dbReference>
<evidence type="ECO:0000259" key="10">
    <source>
        <dbReference type="PROSITE" id="PS50112"/>
    </source>
</evidence>
<evidence type="ECO:0000313" key="11">
    <source>
        <dbReference type="EMBL" id="NMM47989.1"/>
    </source>
</evidence>
<evidence type="ECO:0000256" key="7">
    <source>
        <dbReference type="ARBA" id="ARBA00022840"/>
    </source>
</evidence>
<proteinExistence type="predicted"/>
<dbReference type="SMART" id="SM00387">
    <property type="entry name" value="HATPase_c"/>
    <property type="match status" value="1"/>
</dbReference>
<dbReference type="PANTHER" id="PTHR43065">
    <property type="entry name" value="SENSOR HISTIDINE KINASE"/>
    <property type="match status" value="1"/>
</dbReference>
<dbReference type="EMBL" id="JABBNU010000003">
    <property type="protein sequence ID" value="NMM47989.1"/>
    <property type="molecule type" value="Genomic_DNA"/>
</dbReference>
<dbReference type="Gene3D" id="3.30.565.10">
    <property type="entry name" value="Histidine kinase-like ATPase, C-terminal domain"/>
    <property type="match status" value="1"/>
</dbReference>
<keyword evidence="5" id="KW-0547">Nucleotide-binding</keyword>
<organism evidence="11 12">
    <name type="scientific">Marinigracilibium pacificum</name>
    <dbReference type="NCBI Taxonomy" id="2729599"/>
    <lineage>
        <taxon>Bacteria</taxon>
        <taxon>Pseudomonadati</taxon>
        <taxon>Bacteroidota</taxon>
        <taxon>Cytophagia</taxon>
        <taxon>Cytophagales</taxon>
        <taxon>Flammeovirgaceae</taxon>
        <taxon>Marinigracilibium</taxon>
    </lineage>
</organism>
<dbReference type="CDD" id="cd00082">
    <property type="entry name" value="HisKA"/>
    <property type="match status" value="1"/>
</dbReference>
<dbReference type="Pfam" id="PF02518">
    <property type="entry name" value="HATPase_c"/>
    <property type="match status" value="1"/>
</dbReference>
<dbReference type="Gene3D" id="1.10.287.130">
    <property type="match status" value="1"/>
</dbReference>
<dbReference type="Proteomes" id="UP000559010">
    <property type="component" value="Unassembled WGS sequence"/>
</dbReference>
<evidence type="ECO:0000256" key="1">
    <source>
        <dbReference type="ARBA" id="ARBA00000085"/>
    </source>
</evidence>
<name>A0A848J118_9BACT</name>
<feature type="domain" description="PAS" evidence="10">
    <location>
        <begin position="112"/>
        <end position="148"/>
    </location>
</feature>
<dbReference type="InterPro" id="IPR000014">
    <property type="entry name" value="PAS"/>
</dbReference>
<keyword evidence="3" id="KW-0597">Phosphoprotein</keyword>
<keyword evidence="12" id="KW-1185">Reference proteome</keyword>
<sequence length="457" mass="52378">MKNRSFNCLLLLNEKISPNTKSIIEHWAENYKIILSDGMDIPYDFYIADHLAKPIIKNKIEKPGIVIGDFDPDKLSENQYHVREEDINCSLLNIFKHKVIEEFNYRSKLIEEEILYKNLFHESLDPILIADIKGNIKLVNKAFKELFGPNAKAGKTMFQDLFPENIVSKVINAINVGLPIDNMSVKVEFENLNLEGMLNVVPIKDNNKNITGFHALYHDNTITKKAEKVLNRVKKISMTSRMARAMAHEIRNPITNVNLALEQLVESHEGTDDEFDLYTDMIKRNTERINLLIDKLLKSSNPEKINSKQLINPEKVIMDSFKTIQDRIQLKDIKYSLDINPEKQSKRINGNEERLEIAFNNLLINAIEAIEHDHGKVSITSNVFDSKFFIILEDNGKGMTNEEQEHLFDPFYTNKKQGVGLGMTTVHTIIQEHNGSIDLTSMQGRGTKFVICLPVAE</sequence>
<dbReference type="Gene3D" id="3.30.450.20">
    <property type="entry name" value="PAS domain"/>
    <property type="match status" value="1"/>
</dbReference>
<dbReference type="EC" id="2.7.13.3" evidence="2"/>
<keyword evidence="7" id="KW-0067">ATP-binding</keyword>
<dbReference type="AlphaFoldDB" id="A0A848J118"/>
<dbReference type="InterPro" id="IPR003661">
    <property type="entry name" value="HisK_dim/P_dom"/>
</dbReference>
<keyword evidence="6" id="KW-0418">Kinase</keyword>
<comment type="catalytic activity">
    <reaction evidence="1">
        <text>ATP + protein L-histidine = ADP + protein N-phospho-L-histidine.</text>
        <dbReference type="EC" id="2.7.13.3"/>
    </reaction>
</comment>
<dbReference type="PROSITE" id="PS50112">
    <property type="entry name" value="PAS"/>
    <property type="match status" value="1"/>
</dbReference>
<dbReference type="PROSITE" id="PS50109">
    <property type="entry name" value="HIS_KIN"/>
    <property type="match status" value="1"/>
</dbReference>
<dbReference type="PANTHER" id="PTHR43065:SF10">
    <property type="entry name" value="PEROXIDE STRESS-ACTIVATED HISTIDINE KINASE MAK3"/>
    <property type="match status" value="1"/>
</dbReference>
<dbReference type="Pfam" id="PF00512">
    <property type="entry name" value="HisKA"/>
    <property type="match status" value="1"/>
</dbReference>
<gene>
    <name evidence="11" type="ORF">HH304_06220</name>
</gene>
<dbReference type="NCBIfam" id="TIGR00229">
    <property type="entry name" value="sensory_box"/>
    <property type="match status" value="1"/>
</dbReference>
<evidence type="ECO:0000313" key="12">
    <source>
        <dbReference type="Proteomes" id="UP000559010"/>
    </source>
</evidence>